<dbReference type="EMBL" id="CAMXCT030004035">
    <property type="protein sequence ID" value="CAL4794712.1"/>
    <property type="molecule type" value="Genomic_DNA"/>
</dbReference>
<reference evidence="1" key="1">
    <citation type="submission" date="2022-10" db="EMBL/GenBank/DDBJ databases">
        <authorList>
            <person name="Chen Y."/>
            <person name="Dougan E. K."/>
            <person name="Chan C."/>
            <person name="Rhodes N."/>
            <person name="Thang M."/>
        </authorList>
    </citation>
    <scope>NUCLEOTIDE SEQUENCE</scope>
</reference>
<accession>A0A9P1DBU0</accession>
<dbReference type="EMBL" id="CAMXCT010004035">
    <property type="protein sequence ID" value="CAI4007400.1"/>
    <property type="molecule type" value="Genomic_DNA"/>
</dbReference>
<dbReference type="Proteomes" id="UP001152797">
    <property type="component" value="Unassembled WGS sequence"/>
</dbReference>
<evidence type="ECO:0000313" key="2">
    <source>
        <dbReference type="EMBL" id="CAL1160775.1"/>
    </source>
</evidence>
<evidence type="ECO:0000313" key="1">
    <source>
        <dbReference type="EMBL" id="CAI4007400.1"/>
    </source>
</evidence>
<keyword evidence="3" id="KW-1185">Reference proteome</keyword>
<evidence type="ECO:0000313" key="3">
    <source>
        <dbReference type="Proteomes" id="UP001152797"/>
    </source>
</evidence>
<reference evidence="2" key="2">
    <citation type="submission" date="2024-04" db="EMBL/GenBank/DDBJ databases">
        <authorList>
            <person name="Chen Y."/>
            <person name="Shah S."/>
            <person name="Dougan E. K."/>
            <person name="Thang M."/>
            <person name="Chan C."/>
        </authorList>
    </citation>
    <scope>NUCLEOTIDE SEQUENCE [LARGE SCALE GENOMIC DNA]</scope>
</reference>
<proteinExistence type="predicted"/>
<organism evidence="1">
    <name type="scientific">Cladocopium goreaui</name>
    <dbReference type="NCBI Taxonomy" id="2562237"/>
    <lineage>
        <taxon>Eukaryota</taxon>
        <taxon>Sar</taxon>
        <taxon>Alveolata</taxon>
        <taxon>Dinophyceae</taxon>
        <taxon>Suessiales</taxon>
        <taxon>Symbiodiniaceae</taxon>
        <taxon>Cladocopium</taxon>
    </lineage>
</organism>
<dbReference type="AlphaFoldDB" id="A0A9P1DBU0"/>
<gene>
    <name evidence="1" type="ORF">C1SCF055_LOCUS32958</name>
</gene>
<comment type="caution">
    <text evidence="1">The sequence shown here is derived from an EMBL/GenBank/DDBJ whole genome shotgun (WGS) entry which is preliminary data.</text>
</comment>
<sequence length="530" mass="60272">MGGLSDDAASDEILKKIATCFDTVIQEQNFGDFVNKIDRGTLDQVLHALLDNGPECSYPILNLIPNSTMKEFWLPLHAFDVTAQSKSGYFPQNTQIGAHFREFLKDGYRSECEAILTKFAKGDMTRRIYEGSVGICDGFTKVLIMVGICVICDHLELTRDQMALPGVKKMIESFRWVRCAYGHFDNPAHHYLHALRIQHVSAQKQAPSAIDFLGAIKEAVGIERRMARAGTSGALKDVVSRCVGEYNRMVTKKSHRIETGIKNMIMNLLRTNDEIQGKIHKHYDVYPHSVSALPLDILQQDFWVPGSTSRCESSKFQGKGLFREILTPSVETCLLWVNRSTEDFKRRVTADASIKAKKNAQLDEENHILLHDVCCLWIWLIPRLESAFAAPIIQRHTELFMRGALDTDLSSIMKAAQEFEWERIPFILEIRGESVDDFISQAQDRTRNAHKKSLQAAWNVWKEMLQSDQIAFQSERISSEKEEAKRRGKLIGQLEDEQSRQRAPCFRHCRDGCMTLSRTSPKFGLLQTTA</sequence>
<name>A0A9P1DBU0_9DINO</name>
<protein>
    <submittedName>
        <fullName evidence="1">Uncharacterized protein</fullName>
    </submittedName>
</protein>
<dbReference type="EMBL" id="CAMXCT020004035">
    <property type="protein sequence ID" value="CAL1160775.1"/>
    <property type="molecule type" value="Genomic_DNA"/>
</dbReference>